<keyword evidence="2" id="KW-1185">Reference proteome</keyword>
<reference evidence="1" key="1">
    <citation type="journal article" date="2017" name="Nature">
        <title>The sunflower genome provides insights into oil metabolism, flowering and Asterid evolution.</title>
        <authorList>
            <person name="Badouin H."/>
            <person name="Gouzy J."/>
            <person name="Grassa C.J."/>
            <person name="Murat F."/>
            <person name="Staton S.E."/>
            <person name="Cottret L."/>
            <person name="Lelandais-Briere C."/>
            <person name="Owens G.L."/>
            <person name="Carrere S."/>
            <person name="Mayjonade B."/>
            <person name="Legrand L."/>
            <person name="Gill N."/>
            <person name="Kane N.C."/>
            <person name="Bowers J.E."/>
            <person name="Hubner S."/>
            <person name="Bellec A."/>
            <person name="Berard A."/>
            <person name="Berges H."/>
            <person name="Blanchet N."/>
            <person name="Boniface M.C."/>
            <person name="Brunel D."/>
            <person name="Catrice O."/>
            <person name="Chaidir N."/>
            <person name="Claudel C."/>
            <person name="Donnadieu C."/>
            <person name="Faraut T."/>
            <person name="Fievet G."/>
            <person name="Helmstetter N."/>
            <person name="King M."/>
            <person name="Knapp S.J."/>
            <person name="Lai Z."/>
            <person name="Le Paslier M.C."/>
            <person name="Lippi Y."/>
            <person name="Lorenzon L."/>
            <person name="Mandel J.R."/>
            <person name="Marage G."/>
            <person name="Marchand G."/>
            <person name="Marquand E."/>
            <person name="Bret-Mestries E."/>
            <person name="Morien E."/>
            <person name="Nambeesan S."/>
            <person name="Nguyen T."/>
            <person name="Pegot-Espagnet P."/>
            <person name="Pouilly N."/>
            <person name="Raftis F."/>
            <person name="Sallet E."/>
            <person name="Schiex T."/>
            <person name="Thomas J."/>
            <person name="Vandecasteele C."/>
            <person name="Vares D."/>
            <person name="Vear F."/>
            <person name="Vautrin S."/>
            <person name="Crespi M."/>
            <person name="Mangin B."/>
            <person name="Burke J.M."/>
            <person name="Salse J."/>
            <person name="Munos S."/>
            <person name="Vincourt P."/>
            <person name="Rieseberg L.H."/>
            <person name="Langlade N.B."/>
        </authorList>
    </citation>
    <scope>NUCLEOTIDE SEQUENCE</scope>
    <source>
        <tissue evidence="1">Leaves</tissue>
    </source>
</reference>
<dbReference type="Proteomes" id="UP000215914">
    <property type="component" value="Unassembled WGS sequence"/>
</dbReference>
<proteinExistence type="predicted"/>
<dbReference type="EMBL" id="MNCJ02000321">
    <property type="protein sequence ID" value="KAF5801943.1"/>
    <property type="molecule type" value="Genomic_DNA"/>
</dbReference>
<sequence>MVWVHGRIKCGFGNLQKVVRLGRCCHRCWAWGRLNHVGVDNV</sequence>
<reference evidence="1" key="2">
    <citation type="submission" date="2020-06" db="EMBL/GenBank/DDBJ databases">
        <title>Helianthus annuus Genome sequencing and assembly Release 2.</title>
        <authorList>
            <person name="Gouzy J."/>
            <person name="Langlade N."/>
            <person name="Munos S."/>
        </authorList>
    </citation>
    <scope>NUCLEOTIDE SEQUENCE</scope>
    <source>
        <tissue evidence="1">Leaves</tissue>
    </source>
</reference>
<dbReference type="AlphaFoldDB" id="A0A9K3IRV4"/>
<dbReference type="Gramene" id="mRNA:HanXRQr2_Chr06g0253991">
    <property type="protein sequence ID" value="mRNA:HanXRQr2_Chr06g0253991"/>
    <property type="gene ID" value="HanXRQr2_Chr06g0253991"/>
</dbReference>
<name>A0A9K3IRV4_HELAN</name>
<gene>
    <name evidence="1" type="ORF">HanXRQr2_Chr06g0253991</name>
</gene>
<protein>
    <submittedName>
        <fullName evidence="1">Uncharacterized protein</fullName>
    </submittedName>
</protein>
<evidence type="ECO:0000313" key="1">
    <source>
        <dbReference type="EMBL" id="KAF5801943.1"/>
    </source>
</evidence>
<comment type="caution">
    <text evidence="1">The sequence shown here is derived from an EMBL/GenBank/DDBJ whole genome shotgun (WGS) entry which is preliminary data.</text>
</comment>
<accession>A0A9K3IRV4</accession>
<evidence type="ECO:0000313" key="2">
    <source>
        <dbReference type="Proteomes" id="UP000215914"/>
    </source>
</evidence>
<organism evidence="1 2">
    <name type="scientific">Helianthus annuus</name>
    <name type="common">Common sunflower</name>
    <dbReference type="NCBI Taxonomy" id="4232"/>
    <lineage>
        <taxon>Eukaryota</taxon>
        <taxon>Viridiplantae</taxon>
        <taxon>Streptophyta</taxon>
        <taxon>Embryophyta</taxon>
        <taxon>Tracheophyta</taxon>
        <taxon>Spermatophyta</taxon>
        <taxon>Magnoliopsida</taxon>
        <taxon>eudicotyledons</taxon>
        <taxon>Gunneridae</taxon>
        <taxon>Pentapetalae</taxon>
        <taxon>asterids</taxon>
        <taxon>campanulids</taxon>
        <taxon>Asterales</taxon>
        <taxon>Asteraceae</taxon>
        <taxon>Asteroideae</taxon>
        <taxon>Heliantheae alliance</taxon>
        <taxon>Heliantheae</taxon>
        <taxon>Helianthus</taxon>
    </lineage>
</organism>